<dbReference type="RefSeq" id="WP_083642827.1">
    <property type="nucleotide sequence ID" value="NZ_AMRU01000008.1"/>
</dbReference>
<dbReference type="InterPro" id="IPR008928">
    <property type="entry name" value="6-hairpin_glycosidase_sf"/>
</dbReference>
<dbReference type="PANTHER" id="PTHR31987:SF1">
    <property type="entry name" value="GLUTAMINASE A"/>
    <property type="match status" value="1"/>
</dbReference>
<dbReference type="Proteomes" id="UP000186230">
    <property type="component" value="Chromosome"/>
</dbReference>
<dbReference type="SUPFAM" id="SSF49785">
    <property type="entry name" value="Galactose-binding domain-like"/>
    <property type="match status" value="1"/>
</dbReference>
<evidence type="ECO:0000313" key="5">
    <source>
        <dbReference type="Proteomes" id="UP000186230"/>
    </source>
</evidence>
<accession>A0A1L7I0A6</accession>
<dbReference type="STRING" id="1229726.GRFL_0297"/>
<dbReference type="GO" id="GO:0005975">
    <property type="term" value="P:carbohydrate metabolic process"/>
    <property type="evidence" value="ECO:0007669"/>
    <property type="project" value="InterPro"/>
</dbReference>
<protein>
    <submittedName>
        <fullName evidence="4">Glutaminase A</fullName>
    </submittedName>
</protein>
<dbReference type="PANTHER" id="PTHR31987">
    <property type="entry name" value="GLUTAMINASE A-RELATED"/>
    <property type="match status" value="1"/>
</dbReference>
<dbReference type="Gene3D" id="2.60.120.260">
    <property type="entry name" value="Galactose-binding domain-like"/>
    <property type="match status" value="1"/>
</dbReference>
<dbReference type="InterPro" id="IPR032515">
    <property type="entry name" value="DUF4964"/>
</dbReference>
<dbReference type="SUPFAM" id="SSF48208">
    <property type="entry name" value="Six-hairpin glycosidases"/>
    <property type="match status" value="1"/>
</dbReference>
<dbReference type="Pfam" id="PF16334">
    <property type="entry name" value="DUF4964"/>
    <property type="match status" value="1"/>
</dbReference>
<feature type="domain" description="DUF4964" evidence="1">
    <location>
        <begin position="21"/>
        <end position="77"/>
    </location>
</feature>
<name>A0A1L7I0A6_9FLAO</name>
<reference evidence="4 5" key="1">
    <citation type="submission" date="2016-07" db="EMBL/GenBank/DDBJ databases">
        <title>Multi-omics approach to identify versatile polysaccharide utilization systems of a marine flavobacterium Gramella flava.</title>
        <authorList>
            <person name="Tang K."/>
        </authorList>
    </citation>
    <scope>NUCLEOTIDE SEQUENCE [LARGE SCALE GENOMIC DNA]</scope>
    <source>
        <strain evidence="4 5">JLT2011</strain>
    </source>
</reference>
<dbReference type="InterPro" id="IPR008979">
    <property type="entry name" value="Galactose-bd-like_sf"/>
</dbReference>
<evidence type="ECO:0000259" key="3">
    <source>
        <dbReference type="Pfam" id="PF17168"/>
    </source>
</evidence>
<dbReference type="KEGG" id="gfl:GRFL_0297"/>
<evidence type="ECO:0000313" key="4">
    <source>
        <dbReference type="EMBL" id="APU67021.1"/>
    </source>
</evidence>
<evidence type="ECO:0000259" key="2">
    <source>
        <dbReference type="Pfam" id="PF16335"/>
    </source>
</evidence>
<dbReference type="OrthoDB" id="9812332at2"/>
<dbReference type="Pfam" id="PF17168">
    <property type="entry name" value="DUF5127"/>
    <property type="match status" value="1"/>
</dbReference>
<keyword evidence="5" id="KW-1185">Reference proteome</keyword>
<dbReference type="Pfam" id="PF16335">
    <property type="entry name" value="GtaA_6_Hairpin"/>
    <property type="match status" value="1"/>
</dbReference>
<dbReference type="InterPro" id="IPR052743">
    <property type="entry name" value="Glutaminase_GtaA"/>
</dbReference>
<feature type="domain" description="Glutaminase A N-terminal" evidence="3">
    <location>
        <begin position="243"/>
        <end position="464"/>
    </location>
</feature>
<dbReference type="AlphaFoldDB" id="A0A1L7I0A6"/>
<gene>
    <name evidence="4" type="ORF">GRFL_0297</name>
</gene>
<feature type="domain" description="Glutaminase A central" evidence="2">
    <location>
        <begin position="470"/>
        <end position="807"/>
    </location>
</feature>
<dbReference type="EMBL" id="CP016359">
    <property type="protein sequence ID" value="APU67021.1"/>
    <property type="molecule type" value="Genomic_DNA"/>
</dbReference>
<dbReference type="InterPro" id="IPR033433">
    <property type="entry name" value="GtaA_N"/>
</dbReference>
<proteinExistence type="predicted"/>
<organism evidence="4 5">
    <name type="scientific">Christiangramia flava JLT2011</name>
    <dbReference type="NCBI Taxonomy" id="1229726"/>
    <lineage>
        <taxon>Bacteria</taxon>
        <taxon>Pseudomonadati</taxon>
        <taxon>Bacteroidota</taxon>
        <taxon>Flavobacteriia</taxon>
        <taxon>Flavobacteriales</taxon>
        <taxon>Flavobacteriaceae</taxon>
        <taxon>Christiangramia</taxon>
    </lineage>
</organism>
<dbReference type="InterPro" id="IPR032514">
    <property type="entry name" value="GtaA_central"/>
</dbReference>
<sequence length="813" mass="91895">MIKKLVFITAIIFSGILTAQQRQAPAYPLVTHDPNFSIWSFGDKINEQSTVHWTGTDQSLVGLIKVDGKVYRFLGNEPKNYVDVLSAADAGEYTVMATEDEPKSGWQKADFDDSNWKSTKAPFGDEHDYVTKWESEDLWVRRKFDLKNSNFDDVFLKLHHDDNIVVYLNGEKILEKTGWNDQYDYFPISEEVKSKLKKKDNILAIHIKNTAGGRFLDAGIVEVKKPKTQVELAEQTGLDFTATQTKYMLTAGGVDVNLTFTSPLLMDDLDLLARPVSYISVKTKPNDGQIHDVQVYFGASSLIASNERSQLMETESGSTSALNFLKAGTKEQPILEKKGDNLRIDWGYMYVAVAKDANAKQNITKGTDASKEFMSNSMSASVRDGKSLMLNTIFPAEKLSEEKEHLIMLGYDDIYSINYFGNQLRPWWNLDGTNSIQNELEKAYAEYDEVIEKCEDFNEELHEDGVEAGGEEYAKILEIAYRQSIAAHKLTKSPDGEILFMSKENFSNGSINTVDITYPSAPMYLLYNPDLLKGMMNGIFYYSESGKWKKPFPAHDLGTYPIATGQTYGEDMPVEESGNMVVLAAAITKAEGNADYAKKHWESLTVWANYLTEAGLDPANQLSTDDFSGHLARNANLAAKAIVGVGGYGYVAKQLGKDDVAEEYTQKAKEMAKEWMELADAGDHYALTYNDKNTWSQKYNLVWDKVLDLEIFPQEVFDTELKFYDTKQNQYGLPLDNRADYTKSDWILWTATMADDQATFEKFADPVYEFATETKNRVPMSDWHFTTSGDQRGFQARSVIGGYFIKLLRDEWE</sequence>
<evidence type="ECO:0000259" key="1">
    <source>
        <dbReference type="Pfam" id="PF16334"/>
    </source>
</evidence>